<dbReference type="Proteomes" id="UP000321362">
    <property type="component" value="Chromosome"/>
</dbReference>
<evidence type="ECO:0000259" key="14">
    <source>
        <dbReference type="PROSITE" id="PS50109"/>
    </source>
</evidence>
<accession>A0A5B8W402</accession>
<dbReference type="InterPro" id="IPR005467">
    <property type="entry name" value="His_kinase_dom"/>
</dbReference>
<feature type="domain" description="Response regulatory" evidence="15">
    <location>
        <begin position="1256"/>
        <end position="1371"/>
    </location>
</feature>
<dbReference type="CDD" id="cd00082">
    <property type="entry name" value="HisKA"/>
    <property type="match status" value="1"/>
</dbReference>
<dbReference type="Pfam" id="PF07495">
    <property type="entry name" value="Y_Y_Y"/>
    <property type="match status" value="1"/>
</dbReference>
<dbReference type="GO" id="GO:0000155">
    <property type="term" value="F:phosphorelay sensor kinase activity"/>
    <property type="evidence" value="ECO:0007669"/>
    <property type="project" value="InterPro"/>
</dbReference>
<evidence type="ECO:0000313" key="17">
    <source>
        <dbReference type="Proteomes" id="UP000321362"/>
    </source>
</evidence>
<evidence type="ECO:0000256" key="11">
    <source>
        <dbReference type="PROSITE-ProRule" id="PRU00169"/>
    </source>
</evidence>
<dbReference type="RefSeq" id="WP_147055583.1">
    <property type="nucleotide sequence ID" value="NZ_CP042437.1"/>
</dbReference>
<gene>
    <name evidence="16" type="ORF">FSB76_17625</name>
</gene>
<dbReference type="SUPFAM" id="SSF63829">
    <property type="entry name" value="Calcium-dependent phosphotriesterase"/>
    <property type="match status" value="1"/>
</dbReference>
<feature type="signal peptide" evidence="13">
    <location>
        <begin position="1"/>
        <end position="21"/>
    </location>
</feature>
<feature type="modified residue" description="4-aspartylphosphate" evidence="11">
    <location>
        <position position="1305"/>
    </location>
</feature>
<evidence type="ECO:0000256" key="13">
    <source>
        <dbReference type="SAM" id="SignalP"/>
    </source>
</evidence>
<dbReference type="InterPro" id="IPR003661">
    <property type="entry name" value="HisK_dim/P_dom"/>
</dbReference>
<dbReference type="InterPro" id="IPR036097">
    <property type="entry name" value="HisK_dim/P_sf"/>
</dbReference>
<feature type="domain" description="Histidine kinase" evidence="14">
    <location>
        <begin position="869"/>
        <end position="1091"/>
    </location>
</feature>
<dbReference type="Gene3D" id="3.40.50.2300">
    <property type="match status" value="2"/>
</dbReference>
<dbReference type="InterPro" id="IPR013783">
    <property type="entry name" value="Ig-like_fold"/>
</dbReference>
<dbReference type="CDD" id="cd17546">
    <property type="entry name" value="REC_hyHK_CKI1_RcsC-like"/>
    <property type="match status" value="1"/>
</dbReference>
<dbReference type="InterPro" id="IPR003594">
    <property type="entry name" value="HATPase_dom"/>
</dbReference>
<dbReference type="Pfam" id="PF00512">
    <property type="entry name" value="HisKA"/>
    <property type="match status" value="1"/>
</dbReference>
<reference evidence="16 17" key="1">
    <citation type="journal article" date="2013" name="J. Microbiol.">
        <title>Mucilaginibacter ginsenosidivorax sp. nov., with ginsenoside converting activity isolated from sediment.</title>
        <authorList>
            <person name="Kim J.K."/>
            <person name="Choi T.E."/>
            <person name="Liu Q.M."/>
            <person name="Park H.Y."/>
            <person name="Yi T.H."/>
            <person name="Yoon M.H."/>
            <person name="Kim S.C."/>
            <person name="Im W.T."/>
        </authorList>
    </citation>
    <scope>NUCLEOTIDE SEQUENCE [LARGE SCALE GENOMIC DNA]</scope>
    <source>
        <strain evidence="16 17">KHI28</strain>
    </source>
</reference>
<dbReference type="SUPFAM" id="SSF52172">
    <property type="entry name" value="CheY-like"/>
    <property type="match status" value="2"/>
</dbReference>
<dbReference type="PROSITE" id="PS50109">
    <property type="entry name" value="HIS_KIN"/>
    <property type="match status" value="1"/>
</dbReference>
<evidence type="ECO:0000256" key="5">
    <source>
        <dbReference type="ARBA" id="ARBA00022741"/>
    </source>
</evidence>
<dbReference type="InterPro" id="IPR011123">
    <property type="entry name" value="Y_Y_Y"/>
</dbReference>
<dbReference type="PANTHER" id="PTHR45339:SF1">
    <property type="entry name" value="HYBRID SIGNAL TRANSDUCTION HISTIDINE KINASE J"/>
    <property type="match status" value="1"/>
</dbReference>
<dbReference type="Pfam" id="PF07494">
    <property type="entry name" value="Reg_prop"/>
    <property type="match status" value="7"/>
</dbReference>
<keyword evidence="8" id="KW-0902">Two-component regulatory system</keyword>
<dbReference type="PROSITE" id="PS50110">
    <property type="entry name" value="RESPONSE_REGULATORY"/>
    <property type="match status" value="2"/>
</dbReference>
<dbReference type="Gene3D" id="1.10.287.130">
    <property type="match status" value="1"/>
</dbReference>
<name>A0A5B8W402_9SPHI</name>
<protein>
    <recommendedName>
        <fullName evidence="10">Sensory/regulatory protein RpfC</fullName>
        <ecNumber evidence="2">2.7.13.3</ecNumber>
    </recommendedName>
</protein>
<feature type="modified residue" description="4-aspartylphosphate" evidence="11">
    <location>
        <position position="1161"/>
    </location>
</feature>
<organism evidence="16 17">
    <name type="scientific">Mucilaginibacter ginsenosidivorax</name>
    <dbReference type="NCBI Taxonomy" id="862126"/>
    <lineage>
        <taxon>Bacteria</taxon>
        <taxon>Pseudomonadati</taxon>
        <taxon>Bacteroidota</taxon>
        <taxon>Sphingobacteriia</taxon>
        <taxon>Sphingobacteriales</taxon>
        <taxon>Sphingobacteriaceae</taxon>
        <taxon>Mucilaginibacter</taxon>
    </lineage>
</organism>
<dbReference type="CDD" id="cd00156">
    <property type="entry name" value="REC"/>
    <property type="match status" value="1"/>
</dbReference>
<keyword evidence="3 11" id="KW-0597">Phosphoprotein</keyword>
<dbReference type="InterPro" id="IPR036890">
    <property type="entry name" value="HATPase_C_sf"/>
</dbReference>
<keyword evidence="7" id="KW-0067">ATP-binding</keyword>
<dbReference type="InterPro" id="IPR011006">
    <property type="entry name" value="CheY-like_superfamily"/>
</dbReference>
<dbReference type="SUPFAM" id="SSF55874">
    <property type="entry name" value="ATPase domain of HSP90 chaperone/DNA topoisomerase II/histidine kinase"/>
    <property type="match status" value="1"/>
</dbReference>
<evidence type="ECO:0000256" key="6">
    <source>
        <dbReference type="ARBA" id="ARBA00022777"/>
    </source>
</evidence>
<dbReference type="InterPro" id="IPR018247">
    <property type="entry name" value="EF_Hand_1_Ca_BS"/>
</dbReference>
<evidence type="ECO:0000256" key="4">
    <source>
        <dbReference type="ARBA" id="ARBA00022679"/>
    </source>
</evidence>
<keyword evidence="4" id="KW-0808">Transferase</keyword>
<keyword evidence="17" id="KW-1185">Reference proteome</keyword>
<dbReference type="EC" id="2.7.13.3" evidence="2"/>
<evidence type="ECO:0000256" key="10">
    <source>
        <dbReference type="ARBA" id="ARBA00068150"/>
    </source>
</evidence>
<dbReference type="Pfam" id="PF00072">
    <property type="entry name" value="Response_reg"/>
    <property type="match status" value="2"/>
</dbReference>
<feature type="chain" id="PRO_5022817441" description="Sensory/regulatory protein RpfC" evidence="13">
    <location>
        <begin position="22"/>
        <end position="1379"/>
    </location>
</feature>
<evidence type="ECO:0000313" key="16">
    <source>
        <dbReference type="EMBL" id="QEC77672.1"/>
    </source>
</evidence>
<sequence length="1379" mass="155404">MSRIFLFISCLYQLFAGSSYSQTPALKFKQLSTNQGLSQSHVTAIIKDSRGFMWFGTEDGLNKYDGYKFTHYKHDQNNKTTIIDNYVQSITEDSSHNLWVGTESGLDRFDRATNTFIHYSNQTTFAVMSVFLDSKKRMWLGTSKGLYLFNTTNGSFKKFTHADKSTNNVISDFIYKVTEDNNGWLWIATDDGLYHFNPQNGKFIGYFHDAANNTSLGASWIKAVYKDSKGNIWVGTHGGGLALYNPASNSFINFKHDPNNSNSICHNDILSMLETDGKLWIGTENGGISVLDYRANKFVCYKFDANDPYSLSSNSVYCLYKDDTGNTWIGTYSGGVDFLPALGNKFSSYSQNPNNPNSLSNNYVLGISGDDSDENIWIGTDGGGLNLFNRKKKTFVHYLHNDNNSNTISNNYPMVIVPINKDIISIGYHIGGFDLFDKRKGTFIHHLPQANNPRSLSLSDVNIMCKDNEGNIWVGTWKGGLNYYNVKTGLFTRYRNNPQDNNSISSDIITALFQDRQGNMWIGTDNGLDILNPKTGSITHYRHDEGNKHSLSNNTIDVIKEADNGDVWIGTNSGLDLFNRHNQTFTIYTEREGLPNNMIRAILKDGRGNFWISTNKGISRFNPQTQTVRNYGISDGLQGDEFKSHSCFQTADGEMFFGGVNGFSTFYPDSLKDNDFIPPVYVTGLQIFNKQVSTADKNSVLQKDISETSSINLSYKHSVLTFEFAALNYTIPEKNQYAYKLENFDKDWNYVGNKRTATYTNLDPGTYTFRVKASNNDGKWNNKGTAITIYIAPPFWLTWWFKLIVALTFIISGPAFYVIRTRAILNQKAELERQVKERTEQLARAIEVEKKLALEAEEANRAKSIFLATMSHEIRTPMNGVIGMASLLAETPLNEEQLTFTESIQTCGEDLLAVINDILDFSKIESGNMELEEKDFSLRTCIEEVFDVFALKAAHLKLDLVYQIDYDVPAQIIGDSLRLRQILINLISNAIKFTKKGEIYVAVHLLSTSEDNHIELSFDIKDTGIGISADKLHRLFKAFSQVDSSTTRQYGGTGLGLVISEQLVKLMGGKISVESEIDKGSTFRFNIHTQRSLLQDAVQINQSMIGFEKSAILIVDDNDTNCRILKGQLEQWQLSPVVANSGEQALDILSQQHDFKLVITDMQMPFMDGIELANLIRAKYPDLPIMLLSSISYIFHKDNPGLFCAILTKPAKQNNLYKHIIKELARHVNAPGNEQVPADAAKHKLPDNFSERYPLHILVAEDNQMNQKLIMKVLSKLGYEAELAADGLEALELVNKKTFDVILMDVQMPKMDGLEATRIIKKRFPERPFIIAMTANALQTDLQICMDAGMDDYISKPFKLDDLVNKLEKWALKGSVRIS</sequence>
<evidence type="ECO:0000256" key="7">
    <source>
        <dbReference type="ARBA" id="ARBA00022840"/>
    </source>
</evidence>
<dbReference type="Gene3D" id="2.60.40.10">
    <property type="entry name" value="Immunoglobulins"/>
    <property type="match status" value="1"/>
</dbReference>
<dbReference type="Gene3D" id="2.130.10.10">
    <property type="entry name" value="YVTN repeat-like/Quinoprotein amine dehydrogenase"/>
    <property type="match status" value="4"/>
</dbReference>
<dbReference type="InterPro" id="IPR015943">
    <property type="entry name" value="WD40/YVTN_repeat-like_dom_sf"/>
</dbReference>
<dbReference type="SMART" id="SM00387">
    <property type="entry name" value="HATPase_c"/>
    <property type="match status" value="1"/>
</dbReference>
<keyword evidence="6" id="KW-0418">Kinase</keyword>
<dbReference type="PANTHER" id="PTHR45339">
    <property type="entry name" value="HYBRID SIGNAL TRANSDUCTION HISTIDINE KINASE J"/>
    <property type="match status" value="1"/>
</dbReference>
<dbReference type="Pfam" id="PF02518">
    <property type="entry name" value="HATPase_c"/>
    <property type="match status" value="1"/>
</dbReference>
<dbReference type="OrthoDB" id="9809670at2"/>
<evidence type="ECO:0000256" key="1">
    <source>
        <dbReference type="ARBA" id="ARBA00000085"/>
    </source>
</evidence>
<dbReference type="SMART" id="SM00448">
    <property type="entry name" value="REC"/>
    <property type="match status" value="2"/>
</dbReference>
<comment type="subunit">
    <text evidence="9">At low DSF concentrations, interacts with RpfF.</text>
</comment>
<dbReference type="InterPro" id="IPR011110">
    <property type="entry name" value="Reg_prop"/>
</dbReference>
<evidence type="ECO:0000256" key="3">
    <source>
        <dbReference type="ARBA" id="ARBA00022553"/>
    </source>
</evidence>
<keyword evidence="13" id="KW-0732">Signal</keyword>
<dbReference type="InterPro" id="IPR011047">
    <property type="entry name" value="Quinoprotein_ADH-like_sf"/>
</dbReference>
<evidence type="ECO:0000256" key="12">
    <source>
        <dbReference type="SAM" id="Coils"/>
    </source>
</evidence>
<evidence type="ECO:0000259" key="15">
    <source>
        <dbReference type="PROSITE" id="PS50110"/>
    </source>
</evidence>
<dbReference type="Gene3D" id="3.30.565.10">
    <property type="entry name" value="Histidine kinase-like ATPase, C-terminal domain"/>
    <property type="match status" value="1"/>
</dbReference>
<dbReference type="InterPro" id="IPR001789">
    <property type="entry name" value="Sig_transdc_resp-reg_receiver"/>
</dbReference>
<evidence type="ECO:0000256" key="9">
    <source>
        <dbReference type="ARBA" id="ARBA00064003"/>
    </source>
</evidence>
<keyword evidence="5" id="KW-0547">Nucleotide-binding</keyword>
<dbReference type="InterPro" id="IPR004358">
    <property type="entry name" value="Sig_transdc_His_kin-like_C"/>
</dbReference>
<dbReference type="FunFam" id="1.10.287.130:FF:000002">
    <property type="entry name" value="Two-component osmosensing histidine kinase"/>
    <property type="match status" value="1"/>
</dbReference>
<dbReference type="CDD" id="cd16922">
    <property type="entry name" value="HATPase_EvgS-ArcB-TorS-like"/>
    <property type="match status" value="1"/>
</dbReference>
<evidence type="ECO:0000256" key="8">
    <source>
        <dbReference type="ARBA" id="ARBA00023012"/>
    </source>
</evidence>
<dbReference type="PRINTS" id="PR00344">
    <property type="entry name" value="BCTRLSENSOR"/>
</dbReference>
<evidence type="ECO:0000256" key="2">
    <source>
        <dbReference type="ARBA" id="ARBA00012438"/>
    </source>
</evidence>
<comment type="catalytic activity">
    <reaction evidence="1">
        <text>ATP + protein L-histidine = ADP + protein N-phospho-L-histidine.</text>
        <dbReference type="EC" id="2.7.13.3"/>
    </reaction>
</comment>
<dbReference type="PROSITE" id="PS00018">
    <property type="entry name" value="EF_HAND_1"/>
    <property type="match status" value="1"/>
</dbReference>
<dbReference type="FunFam" id="2.60.40.10:FF:000791">
    <property type="entry name" value="Two-component system sensor histidine kinase/response regulator"/>
    <property type="match status" value="1"/>
</dbReference>
<feature type="coiled-coil region" evidence="12">
    <location>
        <begin position="821"/>
        <end position="848"/>
    </location>
</feature>
<dbReference type="CDD" id="cd00146">
    <property type="entry name" value="PKD"/>
    <property type="match status" value="1"/>
</dbReference>
<dbReference type="KEGG" id="mgk:FSB76_17625"/>
<keyword evidence="12" id="KW-0175">Coiled coil</keyword>
<dbReference type="SUPFAM" id="SSF50998">
    <property type="entry name" value="Quinoprotein alcohol dehydrogenase-like"/>
    <property type="match status" value="1"/>
</dbReference>
<dbReference type="SUPFAM" id="SSF47384">
    <property type="entry name" value="Homodimeric domain of signal transducing histidine kinase"/>
    <property type="match status" value="1"/>
</dbReference>
<feature type="domain" description="Response regulatory" evidence="15">
    <location>
        <begin position="1111"/>
        <end position="1224"/>
    </location>
</feature>
<dbReference type="GO" id="GO:0005524">
    <property type="term" value="F:ATP binding"/>
    <property type="evidence" value="ECO:0007669"/>
    <property type="project" value="UniProtKB-KW"/>
</dbReference>
<dbReference type="FunFam" id="3.30.565.10:FF:000010">
    <property type="entry name" value="Sensor histidine kinase RcsC"/>
    <property type="match status" value="1"/>
</dbReference>
<dbReference type="EMBL" id="CP042437">
    <property type="protein sequence ID" value="QEC77672.1"/>
    <property type="molecule type" value="Genomic_DNA"/>
</dbReference>
<dbReference type="SMART" id="SM00388">
    <property type="entry name" value="HisKA"/>
    <property type="match status" value="1"/>
</dbReference>
<proteinExistence type="predicted"/>